<evidence type="ECO:0000259" key="1">
    <source>
        <dbReference type="Pfam" id="PF04965"/>
    </source>
</evidence>
<dbReference type="RefSeq" id="WP_213161889.1">
    <property type="nucleotide sequence ID" value="NZ_CP058214.1"/>
</dbReference>
<dbReference type="Pfam" id="PF04965">
    <property type="entry name" value="GPW_gp25"/>
    <property type="match status" value="1"/>
</dbReference>
<reference evidence="2 3" key="1">
    <citation type="submission" date="2020-06" db="EMBL/GenBank/DDBJ databases">
        <title>Genome sequence of 2 isolates from Red Sea Mangroves.</title>
        <authorList>
            <person name="Sefrji F."/>
            <person name="Michoud G."/>
            <person name="Merlino G."/>
            <person name="Daffonchio D."/>
        </authorList>
    </citation>
    <scope>NUCLEOTIDE SEQUENCE [LARGE SCALE GENOMIC DNA]</scope>
    <source>
        <strain evidence="2 3">R1DC25</strain>
    </source>
</reference>
<keyword evidence="3" id="KW-1185">Reference proteome</keyword>
<dbReference type="KEGG" id="kmn:HW532_18535"/>
<dbReference type="Gene3D" id="3.10.450.40">
    <property type="match status" value="1"/>
</dbReference>
<feature type="domain" description="IraD/Gp25-like" evidence="1">
    <location>
        <begin position="15"/>
        <end position="96"/>
    </location>
</feature>
<proteinExistence type="predicted"/>
<dbReference type="SUPFAM" id="SSF160719">
    <property type="entry name" value="gpW/gp25-like"/>
    <property type="match status" value="1"/>
</dbReference>
<name>A0A7S8HDP5_9HYPH</name>
<evidence type="ECO:0000313" key="3">
    <source>
        <dbReference type="Proteomes" id="UP000593594"/>
    </source>
</evidence>
<gene>
    <name evidence="2" type="ORF">HW532_18535</name>
</gene>
<protein>
    <submittedName>
        <fullName evidence="2">GPW/gp25 family protein</fullName>
    </submittedName>
</protein>
<organism evidence="2 3">
    <name type="scientific">Kaustia mangrovi</name>
    <dbReference type="NCBI Taxonomy" id="2593653"/>
    <lineage>
        <taxon>Bacteria</taxon>
        <taxon>Pseudomonadati</taxon>
        <taxon>Pseudomonadota</taxon>
        <taxon>Alphaproteobacteria</taxon>
        <taxon>Hyphomicrobiales</taxon>
        <taxon>Parvibaculaceae</taxon>
        <taxon>Kaustia</taxon>
    </lineage>
</organism>
<dbReference type="EMBL" id="CP058214">
    <property type="protein sequence ID" value="QPC44518.1"/>
    <property type="molecule type" value="Genomic_DNA"/>
</dbReference>
<dbReference type="Proteomes" id="UP000593594">
    <property type="component" value="Chromosome"/>
</dbReference>
<evidence type="ECO:0000313" key="2">
    <source>
        <dbReference type="EMBL" id="QPC44518.1"/>
    </source>
</evidence>
<dbReference type="AlphaFoldDB" id="A0A7S8HDP5"/>
<dbReference type="InterPro" id="IPR007048">
    <property type="entry name" value="IraD/Gp25-like"/>
</dbReference>
<sequence>MPGLDRETGSATDGFDHVVQSIGVILTTPKATRVMRREFGSDVPALLDRPLNAATVVDVMVAAADAIDRWEPRFRAESIDVAGGPDGRLDIAVSGTYFPRGHLGDFTRASEARAEMSL</sequence>
<accession>A0A7S8HDP5</accession>